<accession>A0A7G8PG02</accession>
<sequence length="56" mass="6405">MSQRDIVTILGHTITGIKTTERTLSLIFDNEYTLVLHDDEDYDAFAIDYGDRTIVV</sequence>
<dbReference type="KEGG" id="mflu:HZU40_02525"/>
<name>A0A7G8PG02_9MYCO</name>
<protein>
    <submittedName>
        <fullName evidence="1">Uncharacterized protein</fullName>
    </submittedName>
</protein>
<reference evidence="1 2" key="1">
    <citation type="submission" date="2020-07" db="EMBL/GenBank/DDBJ databases">
        <title>Draft genome sequence of four isobutane-metabolizing strains capable of cometabolically degrading diverse ether contaminants.</title>
        <authorList>
            <person name="Chen W."/>
            <person name="Faulkner N."/>
            <person name="Smith C."/>
            <person name="Hyman M."/>
        </authorList>
    </citation>
    <scope>NUCLEOTIDE SEQUENCE [LARGE SCALE GENOMIC DNA]</scope>
    <source>
        <strain evidence="1 2">2A</strain>
    </source>
</reference>
<gene>
    <name evidence="1" type="ORF">HZU40_02525</name>
</gene>
<dbReference type="EMBL" id="CP059894">
    <property type="protein sequence ID" value="QNJ93268.1"/>
    <property type="molecule type" value="Genomic_DNA"/>
</dbReference>
<organism evidence="1 2">
    <name type="scientific">Mycolicibacterium fluoranthenivorans</name>
    <dbReference type="NCBI Taxonomy" id="258505"/>
    <lineage>
        <taxon>Bacteria</taxon>
        <taxon>Bacillati</taxon>
        <taxon>Actinomycetota</taxon>
        <taxon>Actinomycetes</taxon>
        <taxon>Mycobacteriales</taxon>
        <taxon>Mycobacteriaceae</taxon>
        <taxon>Mycolicibacterium</taxon>
    </lineage>
</organism>
<dbReference type="AlphaFoldDB" id="A0A7G8PG02"/>
<dbReference type="RefSeq" id="WP_187097398.1">
    <property type="nucleotide sequence ID" value="NZ_CP059894.1"/>
</dbReference>
<evidence type="ECO:0000313" key="2">
    <source>
        <dbReference type="Proteomes" id="UP000515498"/>
    </source>
</evidence>
<proteinExistence type="predicted"/>
<evidence type="ECO:0000313" key="1">
    <source>
        <dbReference type="EMBL" id="QNJ93268.1"/>
    </source>
</evidence>
<dbReference type="Proteomes" id="UP000515498">
    <property type="component" value="Chromosome"/>
</dbReference>